<keyword evidence="6" id="KW-0285">Flavoprotein</keyword>
<evidence type="ECO:0000313" key="25">
    <source>
        <dbReference type="Proteomes" id="UP000005204"/>
    </source>
</evidence>
<evidence type="ECO:0000256" key="10">
    <source>
        <dbReference type="ARBA" id="ARBA00023002"/>
    </source>
</evidence>
<dbReference type="InterPro" id="IPR016169">
    <property type="entry name" value="FAD-bd_PCMH_sub2"/>
</dbReference>
<dbReference type="FunFam" id="3.10.20.30:FF:000012">
    <property type="entry name" value="Xanthine dehydrogenase/oxidase"/>
    <property type="match status" value="1"/>
</dbReference>
<dbReference type="Pfam" id="PF01315">
    <property type="entry name" value="Ald_Xan_dh_C"/>
    <property type="match status" value="1"/>
</dbReference>
<feature type="binding site" evidence="20">
    <location>
        <position position="117"/>
    </location>
    <ligand>
        <name>[2Fe-2S] cluster</name>
        <dbReference type="ChEBI" id="CHEBI:190135"/>
        <label>2</label>
    </ligand>
</feature>
<evidence type="ECO:0000256" key="8">
    <source>
        <dbReference type="ARBA" id="ARBA00022723"/>
    </source>
</evidence>
<keyword evidence="11 20" id="KW-0408">Iron</keyword>
<reference evidence="23" key="1">
    <citation type="journal article" date="2007" name="Gene">
        <title>Identification of candidate aldehyde oxidases from the silkworm Bombyx mori potentially involved in antennal pheromone degradation.</title>
        <authorList>
            <person name="Pelletier J."/>
            <person name="Bozzolan F."/>
            <person name="Solvar M."/>
            <person name="Francois M.-C."/>
            <person name="Jacquin-Joly E."/>
            <person name="Maibeche-Coisne M."/>
        </authorList>
    </citation>
    <scope>NUCLEOTIDE SEQUENCE</scope>
    <source>
        <strain evidence="23">Nistari</strain>
    </source>
</reference>
<feature type="binding site" evidence="20">
    <location>
        <position position="49"/>
    </location>
    <ligand>
        <name>[2Fe-2S] cluster</name>
        <dbReference type="ChEBI" id="CHEBI:190135"/>
        <label>1</label>
    </ligand>
</feature>
<dbReference type="AlphaFoldDB" id="A8TUB4"/>
<dbReference type="PIRSF" id="PIRSF000127">
    <property type="entry name" value="Xanthine_DH"/>
    <property type="match status" value="1"/>
</dbReference>
<dbReference type="Gene3D" id="3.30.365.10">
    <property type="entry name" value="Aldehyde oxidase/xanthine dehydrogenase, molybdopterin binding domain"/>
    <property type="match status" value="4"/>
</dbReference>
<feature type="binding site" evidence="20">
    <location>
        <position position="74"/>
    </location>
    <ligand>
        <name>[2Fe-2S] cluster</name>
        <dbReference type="ChEBI" id="CHEBI:190135"/>
        <label>1</label>
    </ligand>
</feature>
<dbReference type="BRENDA" id="1.2.3.1">
    <property type="organism ID" value="890"/>
</dbReference>
<feature type="binding site" evidence="20">
    <location>
        <position position="52"/>
    </location>
    <ligand>
        <name>[2Fe-2S] cluster</name>
        <dbReference type="ChEBI" id="CHEBI:190135"/>
        <label>1</label>
    </ligand>
</feature>
<dbReference type="InterPro" id="IPR036884">
    <property type="entry name" value="2Fe-2S-bd_dom_sf"/>
</dbReference>
<dbReference type="HOGENOM" id="CLU_001681_1_0_1"/>
<gene>
    <name evidence="23" type="primary">AOX1</name>
    <name evidence="24" type="synonym">100126538</name>
</gene>
<feature type="binding site" evidence="20">
    <location>
        <position position="1048"/>
    </location>
    <ligand>
        <name>Mo-molybdopterin</name>
        <dbReference type="ChEBI" id="CHEBI:71302"/>
    </ligand>
    <ligandPart>
        <name>Mo</name>
        <dbReference type="ChEBI" id="CHEBI:28685"/>
    </ligandPart>
</feature>
<evidence type="ECO:0000256" key="1">
    <source>
        <dbReference type="ARBA" id="ARBA00001974"/>
    </source>
</evidence>
<dbReference type="FunFam" id="3.30.365.10:FF:000008">
    <property type="entry name" value="Aldehyde oxidase1"/>
    <property type="match status" value="1"/>
</dbReference>
<keyword evidence="10" id="KW-0560">Oxidoreductase</keyword>
<dbReference type="InterPro" id="IPR006058">
    <property type="entry name" value="2Fe2S_fd_BS"/>
</dbReference>
<evidence type="ECO:0000256" key="19">
    <source>
        <dbReference type="PIRSR" id="PIRSR000127-2"/>
    </source>
</evidence>
<dbReference type="Gene3D" id="3.30.390.50">
    <property type="entry name" value="CO dehydrogenase flavoprotein, C-terminal domain"/>
    <property type="match status" value="1"/>
</dbReference>
<dbReference type="InterPro" id="IPR016208">
    <property type="entry name" value="Ald_Oxase/xanthine_DH-like"/>
</dbReference>
<feature type="domain" description="2Fe-2S ferredoxin-type" evidence="21">
    <location>
        <begin position="4"/>
        <end position="92"/>
    </location>
</feature>
<feature type="binding site" evidence="19">
    <location>
        <position position="412"/>
    </location>
    <ligand>
        <name>FAD</name>
        <dbReference type="ChEBI" id="CHEBI:57692"/>
    </ligand>
</feature>
<dbReference type="InterPro" id="IPR008274">
    <property type="entry name" value="AldOxase/xan_DH_MoCoBD1"/>
</dbReference>
<evidence type="ECO:0000256" key="12">
    <source>
        <dbReference type="ARBA" id="ARBA00023014"/>
    </source>
</evidence>
<comment type="subcellular location">
    <subcellularLocation>
        <location evidence="2">Peroxisome</location>
    </subcellularLocation>
</comment>
<name>A8TUB4_BOMMO</name>
<dbReference type="InterPro" id="IPR016166">
    <property type="entry name" value="FAD-bd_PCMH"/>
</dbReference>
<keyword evidence="8 20" id="KW-0479">Metal-binding</keyword>
<organism evidence="23">
    <name type="scientific">Bombyx mori</name>
    <name type="common">Silk moth</name>
    <dbReference type="NCBI Taxonomy" id="7091"/>
    <lineage>
        <taxon>Eukaryota</taxon>
        <taxon>Metazoa</taxon>
        <taxon>Ecdysozoa</taxon>
        <taxon>Arthropoda</taxon>
        <taxon>Hexapoda</taxon>
        <taxon>Insecta</taxon>
        <taxon>Pterygota</taxon>
        <taxon>Neoptera</taxon>
        <taxon>Endopterygota</taxon>
        <taxon>Lepidoptera</taxon>
        <taxon>Glossata</taxon>
        <taxon>Ditrysia</taxon>
        <taxon>Bombycoidea</taxon>
        <taxon>Bombycidae</taxon>
        <taxon>Bombycinae</taxon>
        <taxon>Bombyx</taxon>
    </lineage>
</organism>
<dbReference type="Proteomes" id="UP000005204">
    <property type="component" value="Unassembled WGS sequence"/>
</dbReference>
<dbReference type="InterPro" id="IPR002346">
    <property type="entry name" value="Mopterin_DH_FAD-bd"/>
</dbReference>
<protein>
    <recommendedName>
        <fullName evidence="17">Indole-3-acetaldehyde oxidase</fullName>
    </recommendedName>
</protein>
<dbReference type="InterPro" id="IPR046867">
    <property type="entry name" value="AldOxase/xan_DH_MoCoBD2"/>
</dbReference>
<dbReference type="SUPFAM" id="SSF47741">
    <property type="entry name" value="CO dehydrogenase ISP C-domain like"/>
    <property type="match status" value="1"/>
</dbReference>
<dbReference type="InterPro" id="IPR037165">
    <property type="entry name" value="AldOxase/xan_DH_Mopterin-bd_sf"/>
</dbReference>
<evidence type="ECO:0000256" key="13">
    <source>
        <dbReference type="ARBA" id="ARBA00023027"/>
    </source>
</evidence>
<dbReference type="Gene3D" id="3.90.1170.50">
    <property type="entry name" value="Aldehyde oxidase/xanthine dehydrogenase, a/b hammerhead"/>
    <property type="match status" value="1"/>
</dbReference>
<dbReference type="PANTHER" id="PTHR11908:SF132">
    <property type="entry name" value="ALDEHYDE OXIDASE 1-RELATED"/>
    <property type="match status" value="1"/>
</dbReference>
<dbReference type="SUPFAM" id="SSF56176">
    <property type="entry name" value="FAD-binding/transporter-associated domain-like"/>
    <property type="match status" value="1"/>
</dbReference>
<evidence type="ECO:0000256" key="17">
    <source>
        <dbReference type="ARBA" id="ARBA00072265"/>
    </source>
</evidence>
<dbReference type="SMART" id="SM01092">
    <property type="entry name" value="CO_deh_flav_C"/>
    <property type="match status" value="1"/>
</dbReference>
<feature type="binding site" evidence="20">
    <location>
        <position position="150"/>
    </location>
    <ligand>
        <name>[2Fe-2S] cluster</name>
        <dbReference type="ChEBI" id="CHEBI:190135"/>
        <label>2</label>
    </ligand>
</feature>
<dbReference type="SUPFAM" id="SSF54292">
    <property type="entry name" value="2Fe-2S ferredoxin-like"/>
    <property type="match status" value="1"/>
</dbReference>
<keyword evidence="25" id="KW-1185">Reference proteome</keyword>
<comment type="cofactor">
    <cofactor evidence="15">
        <name>[2Fe-2S] cluster</name>
        <dbReference type="ChEBI" id="CHEBI:190135"/>
    </cofactor>
</comment>
<feature type="binding site" evidence="20">
    <location>
        <position position="895"/>
    </location>
    <ligand>
        <name>Mo-molybdopterin</name>
        <dbReference type="ChEBI" id="CHEBI:71302"/>
    </ligand>
    <ligandPart>
        <name>Mo</name>
        <dbReference type="ChEBI" id="CHEBI:28685"/>
    </ligandPart>
</feature>
<dbReference type="FunFam" id="3.30.390.50:FF:000003">
    <property type="entry name" value="Aldehyde oxidase1"/>
    <property type="match status" value="1"/>
</dbReference>
<dbReference type="OrthoDB" id="8300278at2759"/>
<evidence type="ECO:0000256" key="2">
    <source>
        <dbReference type="ARBA" id="ARBA00004275"/>
    </source>
</evidence>
<dbReference type="PROSITE" id="PS00197">
    <property type="entry name" value="2FE2S_FER_1"/>
    <property type="match status" value="1"/>
</dbReference>
<dbReference type="FunFam" id="3.30.465.10:FF:000013">
    <property type="entry name" value="Aldehyde oxidase"/>
    <property type="match status" value="1"/>
</dbReference>
<dbReference type="InterPro" id="IPR005107">
    <property type="entry name" value="CO_DH_flav_C"/>
</dbReference>
<evidence type="ECO:0000256" key="4">
    <source>
        <dbReference type="ARBA" id="ARBA00011738"/>
    </source>
</evidence>
<feature type="binding site" evidence="20">
    <location>
        <position position="44"/>
    </location>
    <ligand>
        <name>[2Fe-2S] cluster</name>
        <dbReference type="ChEBI" id="CHEBI:190135"/>
        <label>1</label>
    </ligand>
</feature>
<keyword evidence="7 20" id="KW-0001">2Fe-2S</keyword>
<dbReference type="EMBL" id="EU073423">
    <property type="protein sequence ID" value="ABW71271.1"/>
    <property type="molecule type" value="mRNA"/>
</dbReference>
<evidence type="ECO:0000256" key="20">
    <source>
        <dbReference type="PIRSR" id="PIRSR000127-3"/>
    </source>
</evidence>
<evidence type="ECO:0000256" key="18">
    <source>
        <dbReference type="PIRSR" id="PIRSR000127-1"/>
    </source>
</evidence>
<keyword evidence="12 20" id="KW-0411">Iron-sulfur</keyword>
<feature type="binding site" evidence="20">
    <location>
        <position position="152"/>
    </location>
    <ligand>
        <name>[2Fe-2S] cluster</name>
        <dbReference type="ChEBI" id="CHEBI:190135"/>
        <label>2</label>
    </ligand>
</feature>
<dbReference type="InterPro" id="IPR036010">
    <property type="entry name" value="2Fe-2S_ferredoxin-like_sf"/>
</dbReference>
<sequence>MIMDKIKLKINDKHYTVDGKFGPDVSLNEFIRNVAELRGTKAMCHEGGCGACVVAVRASLPPNNEMKTFAVNSCLVSILSCHEWEVITVEGIGNKSIGYHEIQTRLANFNGTQCGFCTPGWVMNMYSIYQSKNKKLSQKQIENSFAGNICRCTGYRPIADAFKSFAKDADQKLLNKICDLEDLTVFKACGFSCKSSCKRTGCKNKHDEGNVEEDFAVINDSKTIEIDCGTHKWFKTYKLDDVFKVMAHGDYKLIAGNTGQGVYHIKGYPTNVIDIFNVSELKSYVVDVNLIIGAGTSLADMMELFLKLSSSNEEFRYLKHFHDHMDLVAHIPVRNIGTIAGNLMLKHDNREFQSDIFLLFETVQAMITIASSATKEITVTLPEFLEMEMNGKIVLNVILPPLSNKCEIKTFKIMPRSQNAHAVVNAGFLFHFKHSKNELQNVSIVYGGISPDFIHASKTEALLINQNPFTDETLQMALKSLNEELKPKEMPPEPSAAYRKMLALALYYKAILSLSSESINPKYKSGGEVIKRSVSHGTQSFETDKEVWPLNQPVPKLEALVQCSGEAVFANDLPKQSSEVFGAFVTADTTPGSIIKDFDTAEAFKIPGVIAFYTAKNIPGINSFVPISIPFAIENEELLCEKTVKYYGQPAAIIVADREKTANKAAGLVKIKYDFVNKEKPLLTIDEVLNSPKRKTLVRQDTTVQPTDSGSDISTVIEGSMKIHAQYHYTMETQTSVATPTEDGLEIYSSTQWLDLTNIAIAKCLDMPVNSINIIVRRLGGGYGSKITRASQIACAAALVTRFLGRTCRFILPLQTNMKAIGKRIPTNCEFEIGVNKAGRIQNLKNTFYQDGGCSFNEVLTPLTVKHFQNCYDSKRWFIQSNSVKTDNASNTWCRSPCSTEGVAMIEQMMEMIAFYTKNIPLNVRLKNMSQDNNPLPEMIDQLIIDANYDERVKEVKKFNNQNRWRKRGINLLPLSSNITYFGLFNCIISVYHGDGTVVITHGGIEMGQGINTKAAQVCAYALGIKLEKISVKPSSSSLHPTILVTGGSIGSECVSFAVMKACNELNKRLAPIKEKLSNPSWEELIVEANTAGINLQVASAFSPVTDGVKPYDVYAVGIIEVEVDILTGNHEVLRVDILEDTGRSLSPEIDIAQIEGGFIMGLGYWTSEKLMYDSATGKPLTDRTWNYKPPGIKDSQQTENFFPEERKKRIGVLQSKATGEPSFCLAIGVTHAIREAIRSSRLDAGYEDKWLDIDLPFTVENIFMAAGNVIEHFKLT</sequence>
<feature type="binding site" evidence="20">
    <location>
        <position position="752"/>
    </location>
    <ligand>
        <name>Mo-molybdopterin</name>
        <dbReference type="ChEBI" id="CHEBI:71302"/>
    </ligand>
    <ligandPart>
        <name>Mo</name>
        <dbReference type="ChEBI" id="CHEBI:28685"/>
    </ligandPart>
</feature>
<dbReference type="SUPFAM" id="SSF54665">
    <property type="entry name" value="CO dehydrogenase molybdoprotein N-domain-like"/>
    <property type="match status" value="1"/>
</dbReference>
<dbReference type="InterPro" id="IPR036318">
    <property type="entry name" value="FAD-bd_PCMH-like_sf"/>
</dbReference>
<dbReference type="FunFam" id="3.30.365.10:FF:000001">
    <property type="entry name" value="Xanthine dehydrogenase oxidase"/>
    <property type="match status" value="1"/>
</dbReference>
<dbReference type="GO" id="GO:0050302">
    <property type="term" value="F:indole-3-acetaldehyde oxidase activity"/>
    <property type="evidence" value="ECO:0007669"/>
    <property type="project" value="UniProtKB-EC"/>
</dbReference>
<dbReference type="PROSITE" id="PS51387">
    <property type="entry name" value="FAD_PCMH"/>
    <property type="match status" value="1"/>
</dbReference>
<dbReference type="InterPro" id="IPR000674">
    <property type="entry name" value="Ald_Oxase/Xan_DH_a/b"/>
</dbReference>
<dbReference type="Gene3D" id="1.10.150.120">
    <property type="entry name" value="[2Fe-2S]-binding domain"/>
    <property type="match status" value="1"/>
</dbReference>
<dbReference type="CTD" id="316"/>
<evidence type="ECO:0000313" key="23">
    <source>
        <dbReference type="EMBL" id="ABW71271.1"/>
    </source>
</evidence>
<evidence type="ECO:0000256" key="7">
    <source>
        <dbReference type="ARBA" id="ARBA00022714"/>
    </source>
</evidence>
<evidence type="ECO:0000256" key="16">
    <source>
        <dbReference type="ARBA" id="ARBA00052415"/>
    </source>
</evidence>
<dbReference type="InterPro" id="IPR002888">
    <property type="entry name" value="2Fe-2S-bd"/>
</dbReference>
<dbReference type="FunFam" id="3.90.1170.50:FF:000003">
    <property type="entry name" value="Aldehyde oxidase"/>
    <property type="match status" value="1"/>
</dbReference>
<dbReference type="Pfam" id="PF02738">
    <property type="entry name" value="MoCoBD_1"/>
    <property type="match status" value="1"/>
</dbReference>
<comment type="catalytic activity">
    <reaction evidence="16">
        <text>indole-3-acetaldehyde + O2 + H2O = (indol-3-yl)acetate + H2O2 + H(+)</text>
        <dbReference type="Rhea" id="RHEA:16277"/>
        <dbReference type="ChEBI" id="CHEBI:15377"/>
        <dbReference type="ChEBI" id="CHEBI:15378"/>
        <dbReference type="ChEBI" id="CHEBI:15379"/>
        <dbReference type="ChEBI" id="CHEBI:16240"/>
        <dbReference type="ChEBI" id="CHEBI:18086"/>
        <dbReference type="ChEBI" id="CHEBI:30854"/>
        <dbReference type="EC" id="1.2.3.7"/>
    </reaction>
</comment>
<evidence type="ECO:0000256" key="5">
    <source>
        <dbReference type="ARBA" id="ARBA00022505"/>
    </source>
</evidence>
<feature type="domain" description="FAD-binding PCMH-type" evidence="22">
    <location>
        <begin position="226"/>
        <end position="404"/>
    </location>
</feature>
<keyword evidence="9 19" id="KW-0274">FAD</keyword>
<proteinExistence type="evidence at transcript level"/>
<dbReference type="InterPro" id="IPR012675">
    <property type="entry name" value="Beta-grasp_dom_sf"/>
</dbReference>
<dbReference type="EnsemblMetazoa" id="NM_001110342.1">
    <property type="protein sequence ID" value="NP_001103812.1"/>
    <property type="gene ID" value="GeneID_100126538"/>
</dbReference>
<dbReference type="GO" id="GO:0005506">
    <property type="term" value="F:iron ion binding"/>
    <property type="evidence" value="ECO:0007669"/>
    <property type="project" value="InterPro"/>
</dbReference>
<feature type="binding site" evidence="20">
    <location>
        <position position="114"/>
    </location>
    <ligand>
        <name>[2Fe-2S] cluster</name>
        <dbReference type="ChEBI" id="CHEBI:190135"/>
        <label>2</label>
    </ligand>
</feature>
<dbReference type="GeneID" id="100126538"/>
<comment type="subunit">
    <text evidence="4">Homodimer.</text>
</comment>
<dbReference type="RefSeq" id="NP_001103812.1">
    <property type="nucleotide sequence ID" value="NM_001110342.1"/>
</dbReference>
<feature type="active site" description="Proton acceptor" evidence="18">
    <location>
        <position position="1221"/>
    </location>
</feature>
<evidence type="ECO:0000259" key="21">
    <source>
        <dbReference type="PROSITE" id="PS51085"/>
    </source>
</evidence>
<keyword evidence="5 20" id="KW-0500">Molybdenum</keyword>
<evidence type="ECO:0000313" key="24">
    <source>
        <dbReference type="EnsemblMetazoa" id="NP_001103812.1"/>
    </source>
</evidence>
<comment type="cofactor">
    <cofactor evidence="20">
        <name>Mo-molybdopterin</name>
        <dbReference type="ChEBI" id="CHEBI:71302"/>
    </cofactor>
    <text evidence="20">Binds 1 Mo-molybdopterin (Mo-MPT) cofactor per subunit.</text>
</comment>
<reference evidence="25" key="2">
    <citation type="journal article" date="2008" name="Insect Biochem. Mol. Biol.">
        <title>The genome of a lepidopteran model insect, the silkworm Bombyx mori.</title>
        <authorList>
            <consortium name="International Silkworm Genome Consortium"/>
        </authorList>
    </citation>
    <scope>NUCLEOTIDE SEQUENCE [LARGE SCALE GENOMIC DNA]</scope>
    <source>
        <strain evidence="25">p50T</strain>
    </source>
</reference>
<evidence type="ECO:0000256" key="15">
    <source>
        <dbReference type="ARBA" id="ARBA00034078"/>
    </source>
</evidence>
<dbReference type="InterPro" id="IPR036856">
    <property type="entry name" value="Ald_Oxase/Xan_DH_a/b_sf"/>
</dbReference>
<evidence type="ECO:0000256" key="6">
    <source>
        <dbReference type="ARBA" id="ARBA00022630"/>
    </source>
</evidence>
<dbReference type="Pfam" id="PF01799">
    <property type="entry name" value="Fer2_2"/>
    <property type="match status" value="1"/>
</dbReference>
<dbReference type="PROSITE" id="PS51085">
    <property type="entry name" value="2FE2S_FER_2"/>
    <property type="match status" value="1"/>
</dbReference>
<reference evidence="24" key="3">
    <citation type="submission" date="2022-06" db="UniProtKB">
        <authorList>
            <consortium name="EnsemblMetazoa"/>
        </authorList>
    </citation>
    <scope>IDENTIFICATION</scope>
    <source>
        <strain evidence="24">p50T (Dazao)</strain>
    </source>
</reference>
<dbReference type="SUPFAM" id="SSF55447">
    <property type="entry name" value="CO dehydrogenase flavoprotein C-terminal domain-like"/>
    <property type="match status" value="1"/>
</dbReference>
<evidence type="ECO:0000256" key="9">
    <source>
        <dbReference type="ARBA" id="ARBA00022827"/>
    </source>
</evidence>
<accession>A8TUB4</accession>
<dbReference type="SMART" id="SM01008">
    <property type="entry name" value="Ald_Xan_dh_C"/>
    <property type="match status" value="1"/>
</dbReference>
<dbReference type="Pfam" id="PF03450">
    <property type="entry name" value="CO_deh_flav_C"/>
    <property type="match status" value="1"/>
</dbReference>
<dbReference type="Pfam" id="PF20256">
    <property type="entry name" value="MoCoBD_2"/>
    <property type="match status" value="1"/>
</dbReference>
<dbReference type="GO" id="GO:0051537">
    <property type="term" value="F:2 iron, 2 sulfur cluster binding"/>
    <property type="evidence" value="ECO:0007669"/>
    <property type="project" value="UniProtKB-KW"/>
</dbReference>
<dbReference type="InterPro" id="IPR001041">
    <property type="entry name" value="2Fe-2S_ferredoxin-type"/>
</dbReference>
<evidence type="ECO:0000256" key="3">
    <source>
        <dbReference type="ARBA" id="ARBA00006849"/>
    </source>
</evidence>
<dbReference type="Pfam" id="PF00111">
    <property type="entry name" value="Fer2"/>
    <property type="match status" value="1"/>
</dbReference>
<dbReference type="Gene3D" id="3.10.20.30">
    <property type="match status" value="1"/>
</dbReference>
<dbReference type="Gene3D" id="3.30.465.10">
    <property type="match status" value="1"/>
</dbReference>
<dbReference type="KEGG" id="bmor:100126538"/>
<dbReference type="PANTHER" id="PTHR11908">
    <property type="entry name" value="XANTHINE DEHYDROGENASE"/>
    <property type="match status" value="1"/>
</dbReference>
<dbReference type="InterPro" id="IPR036683">
    <property type="entry name" value="CO_DH_flav_C_dom_sf"/>
</dbReference>
<dbReference type="GO" id="GO:0071949">
    <property type="term" value="F:FAD binding"/>
    <property type="evidence" value="ECO:0007669"/>
    <property type="project" value="InterPro"/>
</dbReference>
<dbReference type="Pfam" id="PF00941">
    <property type="entry name" value="FAD_binding_5"/>
    <property type="match status" value="1"/>
</dbReference>
<comment type="cofactor">
    <cofactor evidence="1 19">
        <name>FAD</name>
        <dbReference type="ChEBI" id="CHEBI:57692"/>
    </cofactor>
</comment>
<keyword evidence="13" id="KW-0520">NAD</keyword>
<evidence type="ECO:0000256" key="11">
    <source>
        <dbReference type="ARBA" id="ARBA00023004"/>
    </source>
</evidence>
<evidence type="ECO:0000259" key="22">
    <source>
        <dbReference type="PROSITE" id="PS51387"/>
    </source>
</evidence>
<comment type="similarity">
    <text evidence="3">Belongs to the xanthine dehydrogenase family.</text>
</comment>
<dbReference type="GO" id="GO:0005777">
    <property type="term" value="C:peroxisome"/>
    <property type="evidence" value="ECO:0007669"/>
    <property type="project" value="UniProtKB-SubCell"/>
</dbReference>
<dbReference type="SUPFAM" id="SSF56003">
    <property type="entry name" value="Molybdenum cofactor-binding domain"/>
    <property type="match status" value="1"/>
</dbReference>
<keyword evidence="14" id="KW-0576">Peroxisome</keyword>
<comment type="cofactor">
    <cofactor evidence="20">
        <name>[2Fe-2S] cluster</name>
        <dbReference type="ChEBI" id="CHEBI:190135"/>
    </cofactor>
    <text evidence="20">Binds 2 [2Fe-2S] clusters.</text>
</comment>
<evidence type="ECO:0000256" key="14">
    <source>
        <dbReference type="ARBA" id="ARBA00023140"/>
    </source>
</evidence>